<name>A0A813MM88_9BILA</name>
<dbReference type="EC" id="2.5.1.58" evidence="4"/>
<evidence type="ECO:0000313" key="14">
    <source>
        <dbReference type="EMBL" id="CAF0721162.1"/>
    </source>
</evidence>
<dbReference type="GO" id="GO:0004662">
    <property type="term" value="F:CAAX-protein geranylgeranyltransferase activity"/>
    <property type="evidence" value="ECO:0007669"/>
    <property type="project" value="UniProtKB-EC"/>
</dbReference>
<evidence type="ECO:0000256" key="6">
    <source>
        <dbReference type="ARBA" id="ARBA00022679"/>
    </source>
</evidence>
<keyword evidence="8" id="KW-0460">Magnesium</keyword>
<comment type="caution">
    <text evidence="14">The sequence shown here is derived from an EMBL/GenBank/DDBJ whole genome shotgun (WGS) entry which is preliminary data.</text>
</comment>
<keyword evidence="5" id="KW-0637">Prenyltransferase</keyword>
<evidence type="ECO:0000256" key="5">
    <source>
        <dbReference type="ARBA" id="ARBA00022602"/>
    </source>
</evidence>
<evidence type="ECO:0000256" key="10">
    <source>
        <dbReference type="ARBA" id="ARBA00041392"/>
    </source>
</evidence>
<evidence type="ECO:0000256" key="9">
    <source>
        <dbReference type="ARBA" id="ARBA00040965"/>
    </source>
</evidence>
<dbReference type="AlphaFoldDB" id="A0A813MM88"/>
<keyword evidence="15" id="KW-1185">Reference proteome</keyword>
<evidence type="ECO:0000256" key="1">
    <source>
        <dbReference type="ARBA" id="ARBA00001946"/>
    </source>
</evidence>
<dbReference type="GO" id="GO:0004660">
    <property type="term" value="F:protein farnesyltransferase activity"/>
    <property type="evidence" value="ECO:0007669"/>
    <property type="project" value="UniProtKB-EC"/>
</dbReference>
<proteinExistence type="inferred from homology"/>
<keyword evidence="6" id="KW-0808">Transferase</keyword>
<evidence type="ECO:0000256" key="8">
    <source>
        <dbReference type="ARBA" id="ARBA00022842"/>
    </source>
</evidence>
<evidence type="ECO:0000256" key="12">
    <source>
        <dbReference type="ARBA" id="ARBA00043086"/>
    </source>
</evidence>
<reference evidence="14" key="1">
    <citation type="submission" date="2021-02" db="EMBL/GenBank/DDBJ databases">
        <authorList>
            <person name="Nowell W R."/>
        </authorList>
    </citation>
    <scope>NUCLEOTIDE SEQUENCE</scope>
    <source>
        <strain evidence="14">Ploen Becks lab</strain>
    </source>
</reference>
<dbReference type="SUPFAM" id="SSF48439">
    <property type="entry name" value="Protein prenylyltransferase"/>
    <property type="match status" value="1"/>
</dbReference>
<organism evidence="14 15">
    <name type="scientific">Brachionus calyciflorus</name>
    <dbReference type="NCBI Taxonomy" id="104777"/>
    <lineage>
        <taxon>Eukaryota</taxon>
        <taxon>Metazoa</taxon>
        <taxon>Spiralia</taxon>
        <taxon>Gnathifera</taxon>
        <taxon>Rotifera</taxon>
        <taxon>Eurotatoria</taxon>
        <taxon>Monogononta</taxon>
        <taxon>Pseudotrocha</taxon>
        <taxon>Ploima</taxon>
        <taxon>Brachionidae</taxon>
        <taxon>Brachionus</taxon>
    </lineage>
</organism>
<dbReference type="EMBL" id="CAJNOC010000161">
    <property type="protein sequence ID" value="CAF0721162.1"/>
    <property type="molecule type" value="Genomic_DNA"/>
</dbReference>
<comment type="similarity">
    <text evidence="2">Belongs to the protein prenyltransferase subunit alpha family.</text>
</comment>
<evidence type="ECO:0000256" key="11">
    <source>
        <dbReference type="ARBA" id="ARBA00042436"/>
    </source>
</evidence>
<evidence type="ECO:0000256" key="3">
    <source>
        <dbReference type="ARBA" id="ARBA00012700"/>
    </source>
</evidence>
<comment type="cofactor">
    <cofactor evidence="1">
        <name>Mg(2+)</name>
        <dbReference type="ChEBI" id="CHEBI:18420"/>
    </cofactor>
</comment>
<dbReference type="GO" id="GO:0005953">
    <property type="term" value="C:CAAX-protein geranylgeranyltransferase complex"/>
    <property type="evidence" value="ECO:0007669"/>
    <property type="project" value="TreeGrafter"/>
</dbReference>
<dbReference type="PANTHER" id="PTHR11129:SF1">
    <property type="entry name" value="PROTEIN FARNESYLTRANSFERASE_GERANYLGERANYLTRANSFERASE TYPE-1 SUBUNIT ALPHA"/>
    <property type="match status" value="1"/>
</dbReference>
<evidence type="ECO:0000256" key="13">
    <source>
        <dbReference type="ARBA" id="ARBA00043219"/>
    </source>
</evidence>
<dbReference type="Proteomes" id="UP000663879">
    <property type="component" value="Unassembled WGS sequence"/>
</dbReference>
<dbReference type="PANTHER" id="PTHR11129">
    <property type="entry name" value="PROTEIN FARNESYLTRANSFERASE ALPHA SUBUNIT/RAB GERANYLGERANYL TRANSFERASE ALPHA SUBUNIT"/>
    <property type="match status" value="1"/>
</dbReference>
<accession>A0A813MM88</accession>
<evidence type="ECO:0000313" key="15">
    <source>
        <dbReference type="Proteomes" id="UP000663879"/>
    </source>
</evidence>
<dbReference type="Gene3D" id="1.25.40.120">
    <property type="entry name" value="Protein prenylyltransferase"/>
    <property type="match status" value="1"/>
</dbReference>
<gene>
    <name evidence="14" type="ORF">OXX778_LOCUS2169</name>
</gene>
<sequence>MSDSSDESVDLDVSYSQRPEWSDITPITQDEESNQICRIAYTENFKEVFGYFRAILKISEKSERAFDLTKDAALLNPANYTVWYYRRILLKELNKDLHQELEFITKVIRSNPKNYQVWQHRRCIIELLQEPDKELNFTEEILKRDSKNYHAWQYRQWVIKTFALWDNELDYVNDLITVDVRNNSAWNQRYFYLSNKYDLTQENEILNREIDFCLEKINFCIDNESSWNYLRAVIDHLIKINENNYPQKVLEFCNIKLSTGRDDDMSPFLLSFKIDFNWFRSKEMLKKLESNNDDVCLKQNIRTYANESLDYLTKLAIKYDTIRANYWNYLASNWKQEFGQYTQ</sequence>
<dbReference type="GO" id="GO:0005965">
    <property type="term" value="C:protein farnesyltransferase complex"/>
    <property type="evidence" value="ECO:0007669"/>
    <property type="project" value="TreeGrafter"/>
</dbReference>
<dbReference type="PROSITE" id="PS51147">
    <property type="entry name" value="PFTA"/>
    <property type="match status" value="5"/>
</dbReference>
<evidence type="ECO:0000256" key="2">
    <source>
        <dbReference type="ARBA" id="ARBA00006734"/>
    </source>
</evidence>
<evidence type="ECO:0000256" key="4">
    <source>
        <dbReference type="ARBA" id="ARBA00012702"/>
    </source>
</evidence>
<dbReference type="EC" id="2.5.1.59" evidence="3"/>
<protein>
    <recommendedName>
        <fullName evidence="9">Protein farnesyltransferase/geranylgeranyltransferase type-1 subunit alpha</fullName>
        <ecNumber evidence="4">2.5.1.58</ecNumber>
        <ecNumber evidence="3">2.5.1.59</ecNumber>
    </recommendedName>
    <alternativeName>
        <fullName evidence="12">CAAX farnesyltransferase subunit alpha</fullName>
    </alternativeName>
    <alternativeName>
        <fullName evidence="11">FTase-alpha</fullName>
    </alternativeName>
    <alternativeName>
        <fullName evidence="10">Ras proteins prenyltransferase subunit alpha</fullName>
    </alternativeName>
    <alternativeName>
        <fullName evidence="13">Type I protein geranyl-geranyltransferase subunit alpha</fullName>
    </alternativeName>
</protein>
<dbReference type="InterPro" id="IPR002088">
    <property type="entry name" value="Prenyl_trans_a"/>
</dbReference>
<dbReference type="OrthoDB" id="272289at2759"/>
<keyword evidence="7" id="KW-0677">Repeat</keyword>
<evidence type="ECO:0000256" key="7">
    <source>
        <dbReference type="ARBA" id="ARBA00022737"/>
    </source>
</evidence>
<dbReference type="Pfam" id="PF01239">
    <property type="entry name" value="PPTA"/>
    <property type="match status" value="5"/>
</dbReference>